<dbReference type="EMBL" id="ASPP01000710">
    <property type="protein sequence ID" value="ETO36395.1"/>
    <property type="molecule type" value="Genomic_DNA"/>
</dbReference>
<reference evidence="2 3" key="1">
    <citation type="journal article" date="2013" name="Curr. Biol.">
        <title>The Genome of the Foraminiferan Reticulomyxa filosa.</title>
        <authorList>
            <person name="Glockner G."/>
            <person name="Hulsmann N."/>
            <person name="Schleicher M."/>
            <person name="Noegel A.A."/>
            <person name="Eichinger L."/>
            <person name="Gallinger C."/>
            <person name="Pawlowski J."/>
            <person name="Sierra R."/>
            <person name="Euteneuer U."/>
            <person name="Pillet L."/>
            <person name="Moustafa A."/>
            <person name="Platzer M."/>
            <person name="Groth M."/>
            <person name="Szafranski K."/>
            <person name="Schliwa M."/>
        </authorList>
    </citation>
    <scope>NUCLEOTIDE SEQUENCE [LARGE SCALE GENOMIC DNA]</scope>
</reference>
<keyword evidence="3" id="KW-1185">Reference proteome</keyword>
<dbReference type="AlphaFoldDB" id="X6PD53"/>
<accession>X6PD53</accession>
<organism evidence="2 3">
    <name type="scientific">Reticulomyxa filosa</name>
    <dbReference type="NCBI Taxonomy" id="46433"/>
    <lineage>
        <taxon>Eukaryota</taxon>
        <taxon>Sar</taxon>
        <taxon>Rhizaria</taxon>
        <taxon>Retaria</taxon>
        <taxon>Foraminifera</taxon>
        <taxon>Monothalamids</taxon>
        <taxon>Reticulomyxidae</taxon>
        <taxon>Reticulomyxa</taxon>
    </lineage>
</organism>
<feature type="compositionally biased region" description="Basic residues" evidence="1">
    <location>
        <begin position="227"/>
        <end position="237"/>
    </location>
</feature>
<gene>
    <name evidence="2" type="ORF">RFI_00666</name>
</gene>
<sequence>MERKFKHWKDLFDACEGSLEIINNGKISQFIDFILSSSTKEKTMTSKVNADDVLLLENCSAREKDFKIDRSEEIAKKLVEQCFYNLENKKLPLTMKQIFCKCEELYKSFQLELYFMFTHWDAIKIRLRRVIRSKWGFKYKYVWKEKKKPSPALEKIVQIITAQCKDKKKNKKKKKKNIIPIPPLLFPVMRTIMKRKNPKLCAFHYYKKIKAITKYVVIFSNHLTTPPKKKKKKKKKCTAPSRHGPTEVPTRKPNTQKPPIVLDSPRYVSSSGEDEKTEAKKQGIIVDMTTCIIENEFNKRWFTISEFYAVFSKIYLDQQFIDCPKDLTTCERIIRTATHSKFKFKTFHRKKESNGRVINIYYFYCFPIQQCQICNTY</sequence>
<evidence type="ECO:0000313" key="2">
    <source>
        <dbReference type="EMBL" id="ETO36395.1"/>
    </source>
</evidence>
<proteinExistence type="predicted"/>
<comment type="caution">
    <text evidence="2">The sequence shown here is derived from an EMBL/GenBank/DDBJ whole genome shotgun (WGS) entry which is preliminary data.</text>
</comment>
<feature type="region of interest" description="Disordered" evidence="1">
    <location>
        <begin position="225"/>
        <end position="275"/>
    </location>
</feature>
<name>X6PD53_RETFI</name>
<dbReference type="Proteomes" id="UP000023152">
    <property type="component" value="Unassembled WGS sequence"/>
</dbReference>
<evidence type="ECO:0000313" key="3">
    <source>
        <dbReference type="Proteomes" id="UP000023152"/>
    </source>
</evidence>
<protein>
    <submittedName>
        <fullName evidence="2">Uncharacterized protein</fullName>
    </submittedName>
</protein>
<evidence type="ECO:0000256" key="1">
    <source>
        <dbReference type="SAM" id="MobiDB-lite"/>
    </source>
</evidence>